<organism evidence="2 3">
    <name type="scientific">Streptomyces cinnamoneus</name>
    <name type="common">Streptoverticillium cinnamoneum</name>
    <dbReference type="NCBI Taxonomy" id="53446"/>
    <lineage>
        <taxon>Bacteria</taxon>
        <taxon>Bacillati</taxon>
        <taxon>Actinomycetota</taxon>
        <taxon>Actinomycetes</taxon>
        <taxon>Kitasatosporales</taxon>
        <taxon>Streptomycetaceae</taxon>
        <taxon>Streptomyces</taxon>
        <taxon>Streptomyces cinnamoneus group</taxon>
    </lineage>
</organism>
<feature type="transmembrane region" description="Helical" evidence="1">
    <location>
        <begin position="7"/>
        <end position="28"/>
    </location>
</feature>
<name>A0A2G1XKP4_STRCJ</name>
<sequence>MRGMRTLTRLTGWATLLVGYATVLLGLVPLRELPPKRQQLLLLGATAVGALCWILASLLVRARRRATLRRKAWRRRYEPWPEPRRSRALAWVLGFGVALTSAAALCQGVGHDGAEGAWLAEVSRAGAGNFDVRVEKIVGEPRSTGVEANDTDQYASTVVVTVPFTSGPQQVTVDDVLTSGMPEEGRTVLLRYVPDRPDLGVRQAPDTDIGSVAGRILVLPAIWILALAAGSVTGLALYRRETSVRYARRFEPWVHLPALAILACGAGLVLPLLLGFPATATGWCLAVASAASPWLALVWVARTS</sequence>
<keyword evidence="1" id="KW-0472">Membrane</keyword>
<proteinExistence type="predicted"/>
<keyword evidence="3" id="KW-1185">Reference proteome</keyword>
<evidence type="ECO:0008006" key="4">
    <source>
        <dbReference type="Google" id="ProtNLM"/>
    </source>
</evidence>
<evidence type="ECO:0000313" key="3">
    <source>
        <dbReference type="Proteomes" id="UP000222531"/>
    </source>
</evidence>
<keyword evidence="1" id="KW-0812">Transmembrane</keyword>
<feature type="transmembrane region" description="Helical" evidence="1">
    <location>
        <begin position="280"/>
        <end position="301"/>
    </location>
</feature>
<dbReference type="Proteomes" id="UP000222531">
    <property type="component" value="Unassembled WGS sequence"/>
</dbReference>
<keyword evidence="1" id="KW-1133">Transmembrane helix</keyword>
<evidence type="ECO:0000313" key="2">
    <source>
        <dbReference type="EMBL" id="PHQ51805.1"/>
    </source>
</evidence>
<dbReference type="AlphaFoldDB" id="A0A2G1XKP4"/>
<reference evidence="2 3" key="1">
    <citation type="journal article" date="2017" name="Biochemistry">
        <title>Identification of the Biosynthetic Pathway for the Antibiotic Bicyclomycin.</title>
        <authorList>
            <person name="Patteson J."/>
            <person name="Cai W."/>
            <person name="Johnson R.A."/>
            <person name="Santa Maria K."/>
            <person name="Li B."/>
        </authorList>
    </citation>
    <scope>NUCLEOTIDE SEQUENCE [LARGE SCALE GENOMIC DNA]</scope>
    <source>
        <strain evidence="2 3">ATCC 21532</strain>
    </source>
</reference>
<gene>
    <name evidence="2" type="ORF">BLA24_12035</name>
</gene>
<feature type="transmembrane region" description="Helical" evidence="1">
    <location>
        <begin position="88"/>
        <end position="110"/>
    </location>
</feature>
<feature type="transmembrane region" description="Helical" evidence="1">
    <location>
        <begin position="216"/>
        <end position="238"/>
    </location>
</feature>
<dbReference type="EMBL" id="NHZO01000136">
    <property type="protein sequence ID" value="PHQ51805.1"/>
    <property type="molecule type" value="Genomic_DNA"/>
</dbReference>
<protein>
    <recommendedName>
        <fullName evidence="4">DUF3592 domain-containing protein</fullName>
    </recommendedName>
</protein>
<feature type="transmembrane region" description="Helical" evidence="1">
    <location>
        <begin position="250"/>
        <end position="274"/>
    </location>
</feature>
<accession>A0A2G1XKP4</accession>
<comment type="caution">
    <text evidence="2">The sequence shown here is derived from an EMBL/GenBank/DDBJ whole genome shotgun (WGS) entry which is preliminary data.</text>
</comment>
<evidence type="ECO:0000256" key="1">
    <source>
        <dbReference type="SAM" id="Phobius"/>
    </source>
</evidence>
<feature type="transmembrane region" description="Helical" evidence="1">
    <location>
        <begin position="40"/>
        <end position="60"/>
    </location>
</feature>